<evidence type="ECO:0000256" key="3">
    <source>
        <dbReference type="ARBA" id="ARBA00020019"/>
    </source>
</evidence>
<sequence length="383" mass="41019">MTAPVRVPLPQDLGRHFPGDALVRLEGVTKTFPARRGAAPFTALDGIDLAVRRGSVLGVIGRSGAGKSTLIRLVNGLERPTGGRVIVGEAEISRLPEAELRRERRGIGMIFQHFNLLSARTAAGNVALPLEVAGYDRAAIRARVNELLDLVGLTAQRDRYPAELSGGQKQRVGIARALATSPKVLLSDEATSALDPETTRSILDLLARINRELGLTILLITHEMSVIRAISHEVAVLDQGRIAESGDVFEVFTRPQAAITRTFLDHETGRALPPVLAERLRAGQPGEGDSAVLRITFRGPHATDPVLAQLVRDAGIVACILSGTVDEIAGKPFGTLVVSVDGHPEIVARTQGFLRERGLDAEFLGTLPADAWPAPRSETRHVA</sequence>
<dbReference type="InterPro" id="IPR018449">
    <property type="entry name" value="NIL_domain"/>
</dbReference>
<feature type="domain" description="ABC transporter" evidence="11">
    <location>
        <begin position="23"/>
        <end position="264"/>
    </location>
</feature>
<evidence type="ECO:0000313" key="12">
    <source>
        <dbReference type="EMBL" id="RVU18811.1"/>
    </source>
</evidence>
<dbReference type="SMART" id="SM00930">
    <property type="entry name" value="NIL"/>
    <property type="match status" value="1"/>
</dbReference>
<evidence type="ECO:0000313" key="13">
    <source>
        <dbReference type="Proteomes" id="UP000286997"/>
    </source>
</evidence>
<keyword evidence="7 12" id="KW-0067">ATP-binding</keyword>
<evidence type="ECO:0000259" key="11">
    <source>
        <dbReference type="PROSITE" id="PS50893"/>
    </source>
</evidence>
<gene>
    <name evidence="12" type="ORF">EOE48_10540</name>
</gene>
<evidence type="ECO:0000256" key="10">
    <source>
        <dbReference type="ARBA" id="ARBA00023136"/>
    </source>
</evidence>
<keyword evidence="6" id="KW-0547">Nucleotide-binding</keyword>
<comment type="similarity">
    <text evidence="2">Belongs to the ABC transporter superfamily.</text>
</comment>
<dbReference type="InterPro" id="IPR045865">
    <property type="entry name" value="ACT-like_dom_sf"/>
</dbReference>
<dbReference type="InterPro" id="IPR003593">
    <property type="entry name" value="AAA+_ATPase"/>
</dbReference>
<keyword evidence="5" id="KW-1003">Cell membrane</keyword>
<dbReference type="PROSITE" id="PS00211">
    <property type="entry name" value="ABC_TRANSPORTER_1"/>
    <property type="match status" value="1"/>
</dbReference>
<dbReference type="InterPro" id="IPR027417">
    <property type="entry name" value="P-loop_NTPase"/>
</dbReference>
<evidence type="ECO:0000256" key="2">
    <source>
        <dbReference type="ARBA" id="ARBA00005417"/>
    </source>
</evidence>
<reference evidence="12 13" key="1">
    <citation type="submission" date="2019-01" db="EMBL/GenBank/DDBJ databases">
        <authorList>
            <person name="Chen W.-M."/>
        </authorList>
    </citation>
    <scope>NUCLEOTIDE SEQUENCE [LARGE SCALE GENOMIC DNA]</scope>
    <source>
        <strain evidence="12 13">TER-1</strain>
    </source>
</reference>
<dbReference type="SUPFAM" id="SSF52540">
    <property type="entry name" value="P-loop containing nucleoside triphosphate hydrolases"/>
    <property type="match status" value="1"/>
</dbReference>
<evidence type="ECO:0000256" key="6">
    <source>
        <dbReference type="ARBA" id="ARBA00022741"/>
    </source>
</evidence>
<dbReference type="GO" id="GO:0006865">
    <property type="term" value="P:amino acid transport"/>
    <property type="evidence" value="ECO:0007669"/>
    <property type="project" value="UniProtKB-KW"/>
</dbReference>
<name>A0A3S2VVU8_9HYPH</name>
<comment type="caution">
    <text evidence="12">The sequence shown here is derived from an EMBL/GenBank/DDBJ whole genome shotgun (WGS) entry which is preliminary data.</text>
</comment>
<dbReference type="Pfam" id="PF00005">
    <property type="entry name" value="ABC_tran"/>
    <property type="match status" value="1"/>
</dbReference>
<dbReference type="AlphaFoldDB" id="A0A3S2VVU8"/>
<dbReference type="PANTHER" id="PTHR43166">
    <property type="entry name" value="AMINO ACID IMPORT ATP-BINDING PROTEIN"/>
    <property type="match status" value="1"/>
</dbReference>
<dbReference type="Pfam" id="PF09383">
    <property type="entry name" value="NIL"/>
    <property type="match status" value="1"/>
</dbReference>
<evidence type="ECO:0000256" key="4">
    <source>
        <dbReference type="ARBA" id="ARBA00022448"/>
    </source>
</evidence>
<dbReference type="InterPro" id="IPR017871">
    <property type="entry name" value="ABC_transporter-like_CS"/>
</dbReference>
<dbReference type="InterPro" id="IPR050086">
    <property type="entry name" value="MetN_ABC_transporter-like"/>
</dbReference>
<dbReference type="PROSITE" id="PS50893">
    <property type="entry name" value="ABC_TRANSPORTER_2"/>
    <property type="match status" value="1"/>
</dbReference>
<dbReference type="InterPro" id="IPR003439">
    <property type="entry name" value="ABC_transporter-like_ATP-bd"/>
</dbReference>
<dbReference type="EMBL" id="SACP01000008">
    <property type="protein sequence ID" value="RVU18811.1"/>
    <property type="molecule type" value="Genomic_DNA"/>
</dbReference>
<dbReference type="Gene3D" id="3.30.70.260">
    <property type="match status" value="1"/>
</dbReference>
<keyword evidence="10" id="KW-0472">Membrane</keyword>
<dbReference type="OrthoDB" id="9802264at2"/>
<organism evidence="12 13">
    <name type="scientific">Methylobacterium oryzihabitans</name>
    <dbReference type="NCBI Taxonomy" id="2499852"/>
    <lineage>
        <taxon>Bacteria</taxon>
        <taxon>Pseudomonadati</taxon>
        <taxon>Pseudomonadota</taxon>
        <taxon>Alphaproteobacteria</taxon>
        <taxon>Hyphomicrobiales</taxon>
        <taxon>Methylobacteriaceae</taxon>
        <taxon>Methylobacterium</taxon>
    </lineage>
</organism>
<dbReference type="GO" id="GO:0005524">
    <property type="term" value="F:ATP binding"/>
    <property type="evidence" value="ECO:0007669"/>
    <property type="project" value="UniProtKB-KW"/>
</dbReference>
<evidence type="ECO:0000256" key="8">
    <source>
        <dbReference type="ARBA" id="ARBA00022967"/>
    </source>
</evidence>
<keyword evidence="4" id="KW-0813">Transport</keyword>
<dbReference type="GO" id="GO:0005886">
    <property type="term" value="C:plasma membrane"/>
    <property type="evidence" value="ECO:0007669"/>
    <property type="project" value="UniProtKB-ARBA"/>
</dbReference>
<proteinExistence type="inferred from homology"/>
<evidence type="ECO:0000256" key="9">
    <source>
        <dbReference type="ARBA" id="ARBA00022970"/>
    </source>
</evidence>
<dbReference type="GO" id="GO:0016887">
    <property type="term" value="F:ATP hydrolysis activity"/>
    <property type="evidence" value="ECO:0007669"/>
    <property type="project" value="InterPro"/>
</dbReference>
<dbReference type="RefSeq" id="WP_127728754.1">
    <property type="nucleotide sequence ID" value="NZ_SACP01000008.1"/>
</dbReference>
<dbReference type="PANTHER" id="PTHR43166:SF30">
    <property type="entry name" value="METHIONINE IMPORT ATP-BINDING PROTEIN METN"/>
    <property type="match status" value="1"/>
</dbReference>
<keyword evidence="8" id="KW-1278">Translocase</keyword>
<evidence type="ECO:0000256" key="1">
    <source>
        <dbReference type="ARBA" id="ARBA00002579"/>
    </source>
</evidence>
<dbReference type="SMART" id="SM00382">
    <property type="entry name" value="AAA"/>
    <property type="match status" value="1"/>
</dbReference>
<dbReference type="Proteomes" id="UP000286997">
    <property type="component" value="Unassembled WGS sequence"/>
</dbReference>
<dbReference type="SUPFAM" id="SSF55021">
    <property type="entry name" value="ACT-like"/>
    <property type="match status" value="1"/>
</dbReference>
<evidence type="ECO:0000256" key="5">
    <source>
        <dbReference type="ARBA" id="ARBA00022475"/>
    </source>
</evidence>
<dbReference type="InterPro" id="IPR041701">
    <property type="entry name" value="MetN_ABC"/>
</dbReference>
<evidence type="ECO:0000256" key="7">
    <source>
        <dbReference type="ARBA" id="ARBA00022840"/>
    </source>
</evidence>
<dbReference type="CDD" id="cd03258">
    <property type="entry name" value="ABC_MetN_methionine_transporter"/>
    <property type="match status" value="1"/>
</dbReference>
<keyword evidence="13" id="KW-1185">Reference proteome</keyword>
<dbReference type="Gene3D" id="3.40.50.300">
    <property type="entry name" value="P-loop containing nucleotide triphosphate hydrolases"/>
    <property type="match status" value="1"/>
</dbReference>
<dbReference type="FunFam" id="3.40.50.300:FF:000056">
    <property type="entry name" value="Cell division ATP-binding protein FtsE"/>
    <property type="match status" value="1"/>
</dbReference>
<keyword evidence="9" id="KW-0029">Amino-acid transport</keyword>
<protein>
    <recommendedName>
        <fullName evidence="3">Cell division ATP-binding protein FtsE</fullName>
    </recommendedName>
</protein>
<comment type="function">
    <text evidence="1">Part of the ABC transporter FtsEX involved in cellular division. Important for assembly or stability of the septal ring.</text>
</comment>
<accession>A0A3S2VVU8</accession>